<dbReference type="SUPFAM" id="SSF81296">
    <property type="entry name" value="E set domains"/>
    <property type="match status" value="1"/>
</dbReference>
<feature type="signal peptide" evidence="2">
    <location>
        <begin position="1"/>
        <end position="42"/>
    </location>
</feature>
<reference evidence="6" key="1">
    <citation type="journal article" date="2019" name="Int. J. Syst. Evol. Microbiol.">
        <title>The Global Catalogue of Microorganisms (GCM) 10K type strain sequencing project: providing services to taxonomists for standard genome sequencing and annotation.</title>
        <authorList>
            <consortium name="The Broad Institute Genomics Platform"/>
            <consortium name="The Broad Institute Genome Sequencing Center for Infectious Disease"/>
            <person name="Wu L."/>
            <person name="Ma J."/>
        </authorList>
    </citation>
    <scope>NUCLEOTIDE SEQUENCE [LARGE SCALE GENOMIC DNA]</scope>
    <source>
        <strain evidence="6">KCTC 42742</strain>
    </source>
</reference>
<dbReference type="Pfam" id="PF13501">
    <property type="entry name" value="SoxY"/>
    <property type="match status" value="1"/>
</dbReference>
<dbReference type="EMBL" id="JBHRXN010000036">
    <property type="protein sequence ID" value="MFC3533932.1"/>
    <property type="molecule type" value="Genomic_DNA"/>
</dbReference>
<dbReference type="RefSeq" id="WP_386094384.1">
    <property type="nucleotide sequence ID" value="NZ_JBHRXN010000036.1"/>
</dbReference>
<feature type="chain" id="PRO_5045416417" evidence="2">
    <location>
        <begin position="43"/>
        <end position="277"/>
    </location>
</feature>
<dbReference type="Pfam" id="PF08770">
    <property type="entry name" value="SoxZ"/>
    <property type="match status" value="1"/>
</dbReference>
<proteinExistence type="predicted"/>
<evidence type="ECO:0000259" key="4">
    <source>
        <dbReference type="Pfam" id="PF13501"/>
    </source>
</evidence>
<sequence>MTPRTLPAAAWRSPDARQTAANVGRNAMLLALLCLLPQAARAADQAADPLHSVMWEVMQRTVLQGQPAVFDDRVKVSLPRQVEDGQRVPVSVDASALGQVDELLLFADYNPLPLALRMRPLRLQPVFAVAMRVNQATPVRAAARTADGVWHVGGQLVDAPGGGCALPTATRNSTDWGTLLGRLYGRVWQQDARQRIRLRIMHPMDTGLVGNTPRFHLDTLRLSDAAGQPLAELALQPPLAENPLFTLQLASPAPGPLQVSASDSDGNFYHGRLQEQP</sequence>
<comment type="caution">
    <text evidence="5">The sequence shown here is derived from an EMBL/GenBank/DDBJ whole genome shotgun (WGS) entry which is preliminary data.</text>
</comment>
<evidence type="ECO:0000256" key="2">
    <source>
        <dbReference type="SAM" id="SignalP"/>
    </source>
</evidence>
<name>A0ABV7RKI4_9NEIS</name>
<accession>A0ABV7RKI4</accession>
<dbReference type="InterPro" id="IPR014880">
    <property type="entry name" value="SoxZ_dom"/>
</dbReference>
<feature type="region of interest" description="Disordered" evidence="1">
    <location>
        <begin position="251"/>
        <end position="277"/>
    </location>
</feature>
<feature type="domain" description="Sulphur oxidation protein SoxZ" evidence="3">
    <location>
        <begin position="190"/>
        <end position="268"/>
    </location>
</feature>
<dbReference type="Gene3D" id="2.60.40.2470">
    <property type="entry name" value="SoxY domain"/>
    <property type="match status" value="1"/>
</dbReference>
<dbReference type="InterPro" id="IPR032711">
    <property type="entry name" value="SoxY"/>
</dbReference>
<keyword evidence="2" id="KW-0732">Signal</keyword>
<keyword evidence="6" id="KW-1185">Reference proteome</keyword>
<dbReference type="InterPro" id="IPR038162">
    <property type="entry name" value="SoxY_sf"/>
</dbReference>
<dbReference type="Proteomes" id="UP001595741">
    <property type="component" value="Unassembled WGS sequence"/>
</dbReference>
<evidence type="ECO:0000313" key="5">
    <source>
        <dbReference type="EMBL" id="MFC3533932.1"/>
    </source>
</evidence>
<feature type="domain" description="Ig-like SoxY" evidence="4">
    <location>
        <begin position="62"/>
        <end position="164"/>
    </location>
</feature>
<dbReference type="Gene3D" id="2.60.40.10">
    <property type="entry name" value="Immunoglobulins"/>
    <property type="match status" value="1"/>
</dbReference>
<evidence type="ECO:0000313" key="6">
    <source>
        <dbReference type="Proteomes" id="UP001595741"/>
    </source>
</evidence>
<protein>
    <submittedName>
        <fullName evidence="5">Quinoprotein dehydrogenase-associated SoxYZ-like carrier</fullName>
    </submittedName>
</protein>
<gene>
    <name evidence="5" type="ORF">ACFOLG_17330</name>
</gene>
<dbReference type="InterPro" id="IPR030831">
    <property type="entry name" value="Fuse-rel_SoxYZ"/>
</dbReference>
<evidence type="ECO:0000256" key="1">
    <source>
        <dbReference type="SAM" id="MobiDB-lite"/>
    </source>
</evidence>
<evidence type="ECO:0000259" key="3">
    <source>
        <dbReference type="Pfam" id="PF08770"/>
    </source>
</evidence>
<dbReference type="NCBIfam" id="TIGR04557">
    <property type="entry name" value="fuse_rel_SoxYZ"/>
    <property type="match status" value="1"/>
</dbReference>
<dbReference type="InterPro" id="IPR013783">
    <property type="entry name" value="Ig-like_fold"/>
</dbReference>
<dbReference type="InterPro" id="IPR014756">
    <property type="entry name" value="Ig_E-set"/>
</dbReference>
<organism evidence="5 6">
    <name type="scientific">Vogesella facilis</name>
    <dbReference type="NCBI Taxonomy" id="1655232"/>
    <lineage>
        <taxon>Bacteria</taxon>
        <taxon>Pseudomonadati</taxon>
        <taxon>Pseudomonadota</taxon>
        <taxon>Betaproteobacteria</taxon>
        <taxon>Neisseriales</taxon>
        <taxon>Chromobacteriaceae</taxon>
        <taxon>Vogesella</taxon>
    </lineage>
</organism>